<dbReference type="OrthoDB" id="418445at2759"/>
<comment type="caution">
    <text evidence="2">The sequence shown here is derived from an EMBL/GenBank/DDBJ whole genome shotgun (WGS) entry which is preliminary data.</text>
</comment>
<sequence length="357" mass="40980">MFISRSPACFRKCSVWQQYGMFVGSRLVAEPTSIQYHQIPKASIHTSCIRYGRTNLLKKFANKSKKKLWYENPTFGPKQISPSCQTDPLLPIKPKKINHEGSFRTRILNTILFKAINDFISSYEVSAEICNLNVEISKVSLPPDFSNCRVYWKTSGTSERDSLIQQVLDKSAPRIRHLLISHQILRSVPHLVFIRDKQYAAVAEVENLLKMADFGPEENTEEAKNNDNIKFGGESAHFANSSEQPVTAKPGVFFGLDHEGLKKQVLEYKQRSKEASQETPVLSLTQQQLDQLAEMRKQKRIKKKNKSKRPVDNDITPEAYLLAKYSEEIDVDELEVQEYDEKESQVTELLEKEDHRS</sequence>
<dbReference type="SUPFAM" id="SSF89919">
    <property type="entry name" value="Ribosome-binding factor A, RbfA"/>
    <property type="match status" value="1"/>
</dbReference>
<dbReference type="PROSITE" id="PS01319">
    <property type="entry name" value="RBFA"/>
    <property type="match status" value="1"/>
</dbReference>
<dbReference type="AlphaFoldDB" id="A0A8T2NZV8"/>
<dbReference type="InterPro" id="IPR039212">
    <property type="entry name" value="RBFA_mitochondrial"/>
</dbReference>
<evidence type="ECO:0000313" key="3">
    <source>
        <dbReference type="Proteomes" id="UP000824540"/>
    </source>
</evidence>
<reference evidence="2" key="1">
    <citation type="thesis" date="2021" institute="BYU ScholarsArchive" country="Provo, UT, USA">
        <title>Applications of and Algorithms for Genome Assembly and Genomic Analyses with an Emphasis on Marine Teleosts.</title>
        <authorList>
            <person name="Pickett B.D."/>
        </authorList>
    </citation>
    <scope>NUCLEOTIDE SEQUENCE</scope>
    <source>
        <strain evidence="2">HI-2016</strain>
    </source>
</reference>
<gene>
    <name evidence="2" type="ORF">JZ751_009530</name>
</gene>
<organism evidence="2 3">
    <name type="scientific">Albula glossodonta</name>
    <name type="common">roundjaw bonefish</name>
    <dbReference type="NCBI Taxonomy" id="121402"/>
    <lineage>
        <taxon>Eukaryota</taxon>
        <taxon>Metazoa</taxon>
        <taxon>Chordata</taxon>
        <taxon>Craniata</taxon>
        <taxon>Vertebrata</taxon>
        <taxon>Euteleostomi</taxon>
        <taxon>Actinopterygii</taxon>
        <taxon>Neopterygii</taxon>
        <taxon>Teleostei</taxon>
        <taxon>Albuliformes</taxon>
        <taxon>Albulidae</taxon>
        <taxon>Albula</taxon>
    </lineage>
</organism>
<dbReference type="Gene3D" id="3.30.300.20">
    <property type="match status" value="1"/>
</dbReference>
<evidence type="ECO:0000313" key="2">
    <source>
        <dbReference type="EMBL" id="KAG9344990.1"/>
    </source>
</evidence>
<dbReference type="InterPro" id="IPR023799">
    <property type="entry name" value="RbfA_dom_sf"/>
</dbReference>
<dbReference type="Proteomes" id="UP000824540">
    <property type="component" value="Unassembled WGS sequence"/>
</dbReference>
<accession>A0A8T2NZV8</accession>
<dbReference type="InterPro" id="IPR000238">
    <property type="entry name" value="RbfA"/>
</dbReference>
<dbReference type="InterPro" id="IPR015946">
    <property type="entry name" value="KH_dom-like_a/b"/>
</dbReference>
<dbReference type="GO" id="GO:0006364">
    <property type="term" value="P:rRNA processing"/>
    <property type="evidence" value="ECO:0007669"/>
    <property type="project" value="InterPro"/>
</dbReference>
<dbReference type="InterPro" id="IPR020053">
    <property type="entry name" value="Ribosome-bd_factorA_CS"/>
</dbReference>
<feature type="region of interest" description="Disordered" evidence="1">
    <location>
        <begin position="336"/>
        <end position="357"/>
    </location>
</feature>
<dbReference type="EMBL" id="JAFBMS010000018">
    <property type="protein sequence ID" value="KAG9344990.1"/>
    <property type="molecule type" value="Genomic_DNA"/>
</dbReference>
<keyword evidence="3" id="KW-1185">Reference proteome</keyword>
<dbReference type="PANTHER" id="PTHR14725:SF0">
    <property type="entry name" value="RIBOSOME-BINDING FACTOR A, MITOCHONDRIAL-RELATED"/>
    <property type="match status" value="1"/>
</dbReference>
<protein>
    <recommendedName>
        <fullName evidence="4">Ribosome-binding factor A, mitochondrial</fullName>
    </recommendedName>
</protein>
<feature type="compositionally biased region" description="Basic and acidic residues" evidence="1">
    <location>
        <begin position="342"/>
        <end position="357"/>
    </location>
</feature>
<name>A0A8T2NZV8_9TELE</name>
<evidence type="ECO:0000256" key="1">
    <source>
        <dbReference type="SAM" id="MobiDB-lite"/>
    </source>
</evidence>
<dbReference type="Pfam" id="PF02033">
    <property type="entry name" value="RBFA"/>
    <property type="match status" value="1"/>
</dbReference>
<evidence type="ECO:0008006" key="4">
    <source>
        <dbReference type="Google" id="ProtNLM"/>
    </source>
</evidence>
<dbReference type="PANTHER" id="PTHR14725">
    <property type="entry name" value="RIBOSOME-BINDING FACTOR A, MITOCHONDRIAL-RELATED"/>
    <property type="match status" value="1"/>
</dbReference>
<proteinExistence type="predicted"/>